<gene>
    <name evidence="2" type="ORF">Tci_057860</name>
</gene>
<dbReference type="EMBL" id="BKCJ010009201">
    <property type="protein sequence ID" value="GEU85882.1"/>
    <property type="molecule type" value="Genomic_DNA"/>
</dbReference>
<evidence type="ECO:0000313" key="2">
    <source>
        <dbReference type="EMBL" id="GEU85882.1"/>
    </source>
</evidence>
<reference evidence="2" key="1">
    <citation type="journal article" date="2019" name="Sci. Rep.">
        <title>Draft genome of Tanacetum cinerariifolium, the natural source of mosquito coil.</title>
        <authorList>
            <person name="Yamashiro T."/>
            <person name="Shiraishi A."/>
            <person name="Satake H."/>
            <person name="Nakayama K."/>
        </authorList>
    </citation>
    <scope>NUCLEOTIDE SEQUENCE</scope>
</reference>
<protein>
    <submittedName>
        <fullName evidence="2">Uncharacterized protein</fullName>
    </submittedName>
</protein>
<accession>A0A6L2NLB9</accession>
<feature type="compositionally biased region" description="Polar residues" evidence="1">
    <location>
        <begin position="138"/>
        <end position="150"/>
    </location>
</feature>
<name>A0A6L2NLB9_TANCI</name>
<evidence type="ECO:0000256" key="1">
    <source>
        <dbReference type="SAM" id="MobiDB-lite"/>
    </source>
</evidence>
<comment type="caution">
    <text evidence="2">The sequence shown here is derived from an EMBL/GenBank/DDBJ whole genome shotgun (WGS) entry which is preliminary data.</text>
</comment>
<sequence>MDVNKKVDLENPLCLDKSRILANILQNHPLRFSIAASSSLPWIYLGQFWHTLFTKLIVSHYMTIFLEISRRARDRYHNLEDDVMIKSIFSLGKSKNVVGMKIPDWFITEEMKLMENYWLYPEVFGVDVPITQPWPIESTQGTHRITSAPRTPNPKIAEGESSAPRREKRRKELKAKQNVEKVKENLMAKEIEKLVEGSENVEENVEVASSPLRNDDNQTNLDTRLEPRSDKESPEVEKIAKISQPVNVIKVEEE</sequence>
<dbReference type="AlphaFoldDB" id="A0A6L2NLB9"/>
<organism evidence="2">
    <name type="scientific">Tanacetum cinerariifolium</name>
    <name type="common">Dalmatian daisy</name>
    <name type="synonym">Chrysanthemum cinerariifolium</name>
    <dbReference type="NCBI Taxonomy" id="118510"/>
    <lineage>
        <taxon>Eukaryota</taxon>
        <taxon>Viridiplantae</taxon>
        <taxon>Streptophyta</taxon>
        <taxon>Embryophyta</taxon>
        <taxon>Tracheophyta</taxon>
        <taxon>Spermatophyta</taxon>
        <taxon>Magnoliopsida</taxon>
        <taxon>eudicotyledons</taxon>
        <taxon>Gunneridae</taxon>
        <taxon>Pentapetalae</taxon>
        <taxon>asterids</taxon>
        <taxon>campanulids</taxon>
        <taxon>Asterales</taxon>
        <taxon>Asteraceae</taxon>
        <taxon>Asteroideae</taxon>
        <taxon>Anthemideae</taxon>
        <taxon>Anthemidinae</taxon>
        <taxon>Tanacetum</taxon>
    </lineage>
</organism>
<feature type="compositionally biased region" description="Basic and acidic residues" evidence="1">
    <location>
        <begin position="223"/>
        <end position="238"/>
    </location>
</feature>
<proteinExistence type="predicted"/>
<feature type="region of interest" description="Disordered" evidence="1">
    <location>
        <begin position="138"/>
        <end position="175"/>
    </location>
</feature>
<feature type="region of interest" description="Disordered" evidence="1">
    <location>
        <begin position="197"/>
        <end position="238"/>
    </location>
</feature>